<organism evidence="1 2">
    <name type="scientific">Acaulospora colombiana</name>
    <dbReference type="NCBI Taxonomy" id="27376"/>
    <lineage>
        <taxon>Eukaryota</taxon>
        <taxon>Fungi</taxon>
        <taxon>Fungi incertae sedis</taxon>
        <taxon>Mucoromycota</taxon>
        <taxon>Glomeromycotina</taxon>
        <taxon>Glomeromycetes</taxon>
        <taxon>Diversisporales</taxon>
        <taxon>Acaulosporaceae</taxon>
        <taxon>Acaulospora</taxon>
    </lineage>
</organism>
<dbReference type="EMBL" id="CAJVPT010028991">
    <property type="protein sequence ID" value="CAG8688541.1"/>
    <property type="molecule type" value="Genomic_DNA"/>
</dbReference>
<keyword evidence="2" id="KW-1185">Reference proteome</keyword>
<evidence type="ECO:0000313" key="1">
    <source>
        <dbReference type="EMBL" id="CAG8688541.1"/>
    </source>
</evidence>
<dbReference type="Proteomes" id="UP000789525">
    <property type="component" value="Unassembled WGS sequence"/>
</dbReference>
<feature type="non-terminal residue" evidence="1">
    <location>
        <position position="287"/>
    </location>
</feature>
<evidence type="ECO:0000313" key="2">
    <source>
        <dbReference type="Proteomes" id="UP000789525"/>
    </source>
</evidence>
<name>A0ACA9P4L2_9GLOM</name>
<gene>
    <name evidence="1" type="ORF">ACOLOM_LOCUS9713</name>
</gene>
<comment type="caution">
    <text evidence="1">The sequence shown here is derived from an EMBL/GenBank/DDBJ whole genome shotgun (WGS) entry which is preliminary data.</text>
</comment>
<accession>A0ACA9P4L2</accession>
<proteinExistence type="predicted"/>
<protein>
    <submittedName>
        <fullName evidence="1">10971_t:CDS:1</fullName>
    </submittedName>
</protein>
<reference evidence="1" key="1">
    <citation type="submission" date="2021-06" db="EMBL/GenBank/DDBJ databases">
        <authorList>
            <person name="Kallberg Y."/>
            <person name="Tangrot J."/>
            <person name="Rosling A."/>
        </authorList>
    </citation>
    <scope>NUCLEOTIDE SEQUENCE</scope>
    <source>
        <strain evidence="1">CL356</strain>
    </source>
</reference>
<sequence length="287" mass="33186">MEKEVIIDFFIKRRSSILTAFTNYLPHAIEPCFAEMINCLSIILEKVGSEFWLLISNQDRAYNFVQHLFDTFFSIKKTTHISSVLCSSLSLVLKVLRTTYLEQESITAPPEEPIWLTILREDTSKIDDIYCGLNRIPDLDNLSKLDHQLRCVVWRNLFKYASESISTSSDNSKTILPFMECFNKIALMDNNLDFNQTSNRDPLVNTFVDSISRVREYMNRFLDELQKVDSKRLTTLLPVNGVSTSIIHLLSSPDSRLMTSGLMILKKSYINDSYNELIRENTKQVIQ</sequence>